<gene>
    <name evidence="4" type="ORF">EJD97_024888</name>
</gene>
<protein>
    <recommendedName>
        <fullName evidence="3">Serpin domain-containing protein</fullName>
    </recommendedName>
</protein>
<dbReference type="PROSITE" id="PS00284">
    <property type="entry name" value="SERPIN"/>
    <property type="match status" value="1"/>
</dbReference>
<dbReference type="Gene3D" id="3.30.497.10">
    <property type="entry name" value="Antithrombin, subunit I, domain 2"/>
    <property type="match status" value="1"/>
</dbReference>
<dbReference type="PANTHER" id="PTHR11461:SF326">
    <property type="entry name" value="SERPIN-ZX-LIKE"/>
    <property type="match status" value="1"/>
</dbReference>
<evidence type="ECO:0000259" key="3">
    <source>
        <dbReference type="SMART" id="SM00093"/>
    </source>
</evidence>
<dbReference type="Gene3D" id="2.30.39.10">
    <property type="entry name" value="Alpha-1-antitrypsin, domain 1"/>
    <property type="match status" value="1"/>
</dbReference>
<dbReference type="InterPro" id="IPR036186">
    <property type="entry name" value="Serpin_sf"/>
</dbReference>
<name>A0A6N2AS92_SOLCI</name>
<dbReference type="GO" id="GO:0004867">
    <property type="term" value="F:serine-type endopeptidase inhibitor activity"/>
    <property type="evidence" value="ECO:0007669"/>
    <property type="project" value="InterPro"/>
</dbReference>
<evidence type="ECO:0000313" key="4">
    <source>
        <dbReference type="EMBL" id="TMW84589.1"/>
    </source>
</evidence>
<comment type="caution">
    <text evidence="4">The sequence shown here is derived from an EMBL/GenBank/DDBJ whole genome shotgun (WGS) entry which is preliminary data.</text>
</comment>
<accession>A0A6N2AS92</accession>
<comment type="similarity">
    <text evidence="1 2">Belongs to the serpin family.</text>
</comment>
<dbReference type="CDD" id="cd02043">
    <property type="entry name" value="serpinP_plants"/>
    <property type="match status" value="1"/>
</dbReference>
<dbReference type="GO" id="GO:0005615">
    <property type="term" value="C:extracellular space"/>
    <property type="evidence" value="ECO:0007669"/>
    <property type="project" value="InterPro"/>
</dbReference>
<dbReference type="AlphaFoldDB" id="A0A6N2AS92"/>
<sequence length="374" mass="41285">MNLRESITSQTDVSFMLAKHVFSKAVKGDTNLVLSPLSIQIVLGLIAAGSNGPTQDQLLSFLKSSSIDELNSLYSHISSFVFADGSPNGGPRLSVANGIWIDQTLPLKPSFKQVVDNVYKAASEYVDFQNKPPKEGSLGVAAKFVVIDNMTRLILANALYFKGEWNEKFDASETEDHEFHLLDGLPIRVPFMTSKKKKHIAEFNGFKVLRLPYKQGKDTRCFSMYFILPDAHDGLPALFDKISTEPGFLTHHIPFKKVSVGKFLIPKFKITFEFEASDILKGLGLTLSFCGGGLTEMVDSTLPENLSVSKVFHKSFIEVNEEGTEAAAVTVTLIMPMTEKEIDFVADHPFLFFMKDESTGVVLLLGSVMNPLDG</sequence>
<dbReference type="InterPro" id="IPR000215">
    <property type="entry name" value="Serpin_fam"/>
</dbReference>
<organism evidence="4">
    <name type="scientific">Solanum chilense</name>
    <name type="common">Tomato</name>
    <name type="synonym">Lycopersicon chilense</name>
    <dbReference type="NCBI Taxonomy" id="4083"/>
    <lineage>
        <taxon>Eukaryota</taxon>
        <taxon>Viridiplantae</taxon>
        <taxon>Streptophyta</taxon>
        <taxon>Embryophyta</taxon>
        <taxon>Tracheophyta</taxon>
        <taxon>Spermatophyta</taxon>
        <taxon>Magnoliopsida</taxon>
        <taxon>eudicotyledons</taxon>
        <taxon>Gunneridae</taxon>
        <taxon>Pentapetalae</taxon>
        <taxon>asterids</taxon>
        <taxon>lamiids</taxon>
        <taxon>Solanales</taxon>
        <taxon>Solanaceae</taxon>
        <taxon>Solanoideae</taxon>
        <taxon>Solaneae</taxon>
        <taxon>Solanum</taxon>
        <taxon>Solanum subgen. Lycopersicon</taxon>
    </lineage>
</organism>
<dbReference type="InterPro" id="IPR042185">
    <property type="entry name" value="Serpin_sf_2"/>
</dbReference>
<evidence type="ECO:0000256" key="2">
    <source>
        <dbReference type="RuleBase" id="RU000411"/>
    </source>
</evidence>
<dbReference type="Pfam" id="PF00079">
    <property type="entry name" value="Serpin"/>
    <property type="match status" value="1"/>
</dbReference>
<dbReference type="InterPro" id="IPR042178">
    <property type="entry name" value="Serpin_sf_1"/>
</dbReference>
<dbReference type="InterPro" id="IPR023796">
    <property type="entry name" value="Serpin_dom"/>
</dbReference>
<evidence type="ECO:0000256" key="1">
    <source>
        <dbReference type="ARBA" id="ARBA00009500"/>
    </source>
</evidence>
<dbReference type="SUPFAM" id="SSF56574">
    <property type="entry name" value="Serpins"/>
    <property type="match status" value="1"/>
</dbReference>
<dbReference type="InterPro" id="IPR023795">
    <property type="entry name" value="Serpin_CS"/>
</dbReference>
<dbReference type="EMBL" id="RXGB01009037">
    <property type="protein sequence ID" value="TMW84589.1"/>
    <property type="molecule type" value="Genomic_DNA"/>
</dbReference>
<reference evidence="4" key="1">
    <citation type="submission" date="2019-05" db="EMBL/GenBank/DDBJ databases">
        <title>The de novo reference genome and transcriptome assemblies of the wild tomato species Solanum chilense.</title>
        <authorList>
            <person name="Stam R."/>
            <person name="Nosenko T."/>
            <person name="Hoerger A.C."/>
            <person name="Stephan W."/>
            <person name="Seidel M.A."/>
            <person name="Kuhn J.M.M."/>
            <person name="Haberer G."/>
            <person name="Tellier A."/>
        </authorList>
    </citation>
    <scope>NUCLEOTIDE SEQUENCE</scope>
    <source>
        <tissue evidence="4">Mature leaves</tissue>
    </source>
</reference>
<dbReference type="SMART" id="SM00093">
    <property type="entry name" value="SERPIN"/>
    <property type="match status" value="1"/>
</dbReference>
<dbReference type="PANTHER" id="PTHR11461">
    <property type="entry name" value="SERINE PROTEASE INHIBITOR, SERPIN"/>
    <property type="match status" value="1"/>
</dbReference>
<proteinExistence type="inferred from homology"/>
<feature type="domain" description="Serpin" evidence="3">
    <location>
        <begin position="15"/>
        <end position="371"/>
    </location>
</feature>